<dbReference type="Proteomes" id="UP000246569">
    <property type="component" value="Unassembled WGS sequence"/>
</dbReference>
<feature type="transmembrane region" description="Helical" evidence="1">
    <location>
        <begin position="262"/>
        <end position="291"/>
    </location>
</feature>
<dbReference type="AlphaFoldDB" id="A0A317MXR4"/>
<accession>A0A317MXR4</accession>
<dbReference type="RefSeq" id="WP_110017074.1">
    <property type="nucleotide sequence ID" value="NZ_QGTJ01000002.1"/>
</dbReference>
<comment type="caution">
    <text evidence="2">The sequence shown here is derived from an EMBL/GenBank/DDBJ whole genome shotgun (WGS) entry which is preliminary data.</text>
</comment>
<feature type="transmembrane region" description="Helical" evidence="1">
    <location>
        <begin position="74"/>
        <end position="92"/>
    </location>
</feature>
<reference evidence="2 3" key="1">
    <citation type="submission" date="2018-05" db="EMBL/GenBank/DDBJ databases">
        <title>Genomic Encyclopedia of Type Strains, Phase IV (KMG-IV): sequencing the most valuable type-strain genomes for metagenomic binning, comparative biology and taxonomic classification.</title>
        <authorList>
            <person name="Goeker M."/>
        </authorList>
    </citation>
    <scope>NUCLEOTIDE SEQUENCE [LARGE SCALE GENOMIC DNA]</scope>
    <source>
        <strain evidence="2 3">DSM 23606</strain>
    </source>
</reference>
<feature type="transmembrane region" description="Helical" evidence="1">
    <location>
        <begin position="392"/>
        <end position="409"/>
    </location>
</feature>
<sequence>MLIEFIRLGGLSVLFLLHCAVCGFALAERLSLWAQAGEPSRNRYFEWFFAISHGMLLNILLLVILGAYGNLNLQWVLGGATFLLAVAVWSLWSRKNRFSFESPGLTGLETIVVSALLVMTILAAMHAPGYWDDTMYHLPLARAYLQHQAIVVHEYIRFPLFPQNVNLLITLGLMLGGELVAQVFATLPLFVMALGLLGVSRWQTGSVNAGVLAALSLFVLRPIGDTLGYAYIDNGLALFCWGSALALAIWSASMPARSHTVWLAVAGVLAGAAAGSKYFGMVFALLALLYVPIRCRGWKPVSVFTAALLLTGAGWYIRSYVVSGDPVHPAGGNVFGTFLWDQGDLLVQKQEQASFGVSPATLNIFAALKAAGAGLWILALPSLFLRRLPSPIRCFQFIFVSYLLFWFFVTQVDRYLAPIYAVATFLSWFFVDRICRLPWVHGLFAKRLRWRIRISVVAQIIVLLAVVASVWGQLRHARSAMVRWDAALSGRAGYTLFSKANEVAPQLGARMLQVGFENAIYFFDGVSIGDWFGPGRYRNMLDCSTGTCGVIEPDKMKALMSGFHARLLVIATKRFPRFDEQAYEQYFDILARDSDGVLLVLKADASGAAK</sequence>
<evidence type="ECO:0000313" key="2">
    <source>
        <dbReference type="EMBL" id="PWV64403.1"/>
    </source>
</evidence>
<feature type="transmembrane region" description="Helical" evidence="1">
    <location>
        <begin position="47"/>
        <end position="68"/>
    </location>
</feature>
<gene>
    <name evidence="2" type="ORF">C7443_10252</name>
</gene>
<proteinExistence type="predicted"/>
<feature type="transmembrane region" description="Helical" evidence="1">
    <location>
        <begin position="227"/>
        <end position="250"/>
    </location>
</feature>
<keyword evidence="1" id="KW-1133">Transmembrane helix</keyword>
<evidence type="ECO:0000313" key="3">
    <source>
        <dbReference type="Proteomes" id="UP000246569"/>
    </source>
</evidence>
<feature type="transmembrane region" description="Helical" evidence="1">
    <location>
        <begin position="298"/>
        <end position="317"/>
    </location>
</feature>
<feature type="transmembrane region" description="Helical" evidence="1">
    <location>
        <begin position="364"/>
        <end position="385"/>
    </location>
</feature>
<organism evidence="2 3">
    <name type="scientific">Plasticicumulans acidivorans</name>
    <dbReference type="NCBI Taxonomy" id="886464"/>
    <lineage>
        <taxon>Bacteria</taxon>
        <taxon>Pseudomonadati</taxon>
        <taxon>Pseudomonadota</taxon>
        <taxon>Gammaproteobacteria</taxon>
        <taxon>Candidatus Competibacteraceae</taxon>
        <taxon>Plasticicumulans</taxon>
    </lineage>
</organism>
<evidence type="ECO:0008006" key="4">
    <source>
        <dbReference type="Google" id="ProtNLM"/>
    </source>
</evidence>
<dbReference type="OrthoDB" id="8672947at2"/>
<evidence type="ECO:0000256" key="1">
    <source>
        <dbReference type="SAM" id="Phobius"/>
    </source>
</evidence>
<feature type="transmembrane region" description="Helical" evidence="1">
    <location>
        <begin position="104"/>
        <end position="124"/>
    </location>
</feature>
<feature type="transmembrane region" description="Helical" evidence="1">
    <location>
        <begin position="6"/>
        <end position="27"/>
    </location>
</feature>
<keyword evidence="1" id="KW-0472">Membrane</keyword>
<keyword evidence="3" id="KW-1185">Reference proteome</keyword>
<feature type="transmembrane region" description="Helical" evidence="1">
    <location>
        <begin position="168"/>
        <end position="196"/>
    </location>
</feature>
<name>A0A317MXR4_9GAMM</name>
<keyword evidence="1" id="KW-0812">Transmembrane</keyword>
<dbReference type="EMBL" id="QGTJ01000002">
    <property type="protein sequence ID" value="PWV64403.1"/>
    <property type="molecule type" value="Genomic_DNA"/>
</dbReference>
<protein>
    <recommendedName>
        <fullName evidence="4">Dolichyl-phosphate-mannose-protein mannosyltransferase</fullName>
    </recommendedName>
</protein>
<feature type="transmembrane region" description="Helical" evidence="1">
    <location>
        <begin position="415"/>
        <end position="431"/>
    </location>
</feature>
<feature type="transmembrane region" description="Helical" evidence="1">
    <location>
        <begin position="452"/>
        <end position="471"/>
    </location>
</feature>